<evidence type="ECO:0000313" key="2">
    <source>
        <dbReference type="EMBL" id="MFK4001841.1"/>
    </source>
</evidence>
<gene>
    <name evidence="2" type="ORF">ACI2I3_10885</name>
</gene>
<organism evidence="2 3">
    <name type="scientific">Psychrobacter namhaensis</name>
    <dbReference type="NCBI Taxonomy" id="292734"/>
    <lineage>
        <taxon>Bacteria</taxon>
        <taxon>Pseudomonadati</taxon>
        <taxon>Pseudomonadota</taxon>
        <taxon>Gammaproteobacteria</taxon>
        <taxon>Moraxellales</taxon>
        <taxon>Moraxellaceae</taxon>
        <taxon>Psychrobacter</taxon>
    </lineage>
</organism>
<dbReference type="InterPro" id="IPR055245">
    <property type="entry name" value="HTH_proteobacteria"/>
</dbReference>
<proteinExistence type="predicted"/>
<dbReference type="Pfam" id="PF14090">
    <property type="entry name" value="HTH_39"/>
    <property type="match status" value="1"/>
</dbReference>
<protein>
    <submittedName>
        <fullName evidence="2">Helix-turn-helix domain-containing protein</fullName>
    </submittedName>
</protein>
<dbReference type="RefSeq" id="WP_114700854.1">
    <property type="nucleotide sequence ID" value="NZ_JBJDPD010000023.1"/>
</dbReference>
<evidence type="ECO:0000259" key="1">
    <source>
        <dbReference type="Pfam" id="PF14090"/>
    </source>
</evidence>
<keyword evidence="3" id="KW-1185">Reference proteome</keyword>
<feature type="domain" description="Winged helix-turn-helix" evidence="1">
    <location>
        <begin position="13"/>
        <end position="59"/>
    </location>
</feature>
<dbReference type="Proteomes" id="UP001620234">
    <property type="component" value="Unassembled WGS sequence"/>
</dbReference>
<reference evidence="2 3" key="1">
    <citation type="submission" date="2024-11" db="EMBL/GenBank/DDBJ databases">
        <title>The Natural Products Discovery Center: Release of the First 8490 Sequenced Strains for Exploring Actinobacteria Biosynthetic Diversity.</title>
        <authorList>
            <person name="Kalkreuter E."/>
            <person name="Kautsar S.A."/>
            <person name="Yang D."/>
            <person name="Bader C.D."/>
            <person name="Teijaro C.N."/>
            <person name="Fluegel L."/>
            <person name="Davis C.M."/>
            <person name="Simpson J.R."/>
            <person name="Lauterbach L."/>
            <person name="Steele A.D."/>
            <person name="Gui C."/>
            <person name="Meng S."/>
            <person name="Li G."/>
            <person name="Viehrig K."/>
            <person name="Ye F."/>
            <person name="Su P."/>
            <person name="Kiefer A.F."/>
            <person name="Nichols A."/>
            <person name="Cepeda A.J."/>
            <person name="Yan W."/>
            <person name="Fan B."/>
            <person name="Jiang Y."/>
            <person name="Adhikari A."/>
            <person name="Zheng C.-J."/>
            <person name="Schuster L."/>
            <person name="Cowan T.M."/>
            <person name="Smanski M.J."/>
            <person name="Chevrette M.G."/>
            <person name="De Carvalho L.P.S."/>
            <person name="Shen B."/>
        </authorList>
    </citation>
    <scope>NUCLEOTIDE SEQUENCE [LARGE SCALE GENOMIC DNA]</scope>
    <source>
        <strain evidence="2 3">NPDC077433</strain>
    </source>
</reference>
<comment type="caution">
    <text evidence="2">The sequence shown here is derived from an EMBL/GenBank/DDBJ whole genome shotgun (WGS) entry which is preliminary data.</text>
</comment>
<accession>A0ABW8LA98</accession>
<evidence type="ECO:0000313" key="3">
    <source>
        <dbReference type="Proteomes" id="UP001620234"/>
    </source>
</evidence>
<dbReference type="EMBL" id="JBJDPD010000023">
    <property type="protein sequence ID" value="MFK4001841.1"/>
    <property type="molecule type" value="Genomic_DNA"/>
</dbReference>
<sequence>MNTRQTKQKYKQIILNHMLAGKSLSTYEAYDLYNITCFLQRVSELRDQGIAIQDEWVKNNGKRFKRYWIEQLPNAISGGEQL</sequence>
<name>A0ABW8LA98_9GAMM</name>